<proteinExistence type="predicted"/>
<dbReference type="Proteomes" id="UP001370100">
    <property type="component" value="Unassembled WGS sequence"/>
</dbReference>
<organism evidence="1 2">
    <name type="scientific">Actinomycetospora aeridis</name>
    <dbReference type="NCBI Taxonomy" id="3129231"/>
    <lineage>
        <taxon>Bacteria</taxon>
        <taxon>Bacillati</taxon>
        <taxon>Actinomycetota</taxon>
        <taxon>Actinomycetes</taxon>
        <taxon>Pseudonocardiales</taxon>
        <taxon>Pseudonocardiaceae</taxon>
        <taxon>Actinomycetospora</taxon>
    </lineage>
</organism>
<comment type="caution">
    <text evidence="1">The sequence shown here is derived from an EMBL/GenBank/DDBJ whole genome shotgun (WGS) entry which is preliminary data.</text>
</comment>
<dbReference type="EMBL" id="JBBEGL010000002">
    <property type="protein sequence ID" value="MEJ2886152.1"/>
    <property type="molecule type" value="Genomic_DNA"/>
</dbReference>
<evidence type="ECO:0000313" key="2">
    <source>
        <dbReference type="Proteomes" id="UP001370100"/>
    </source>
</evidence>
<dbReference type="RefSeq" id="WP_337712640.1">
    <property type="nucleotide sequence ID" value="NZ_JBBEGL010000002.1"/>
</dbReference>
<dbReference type="InterPro" id="IPR024411">
    <property type="entry name" value="Tail_terminator_phage"/>
</dbReference>
<name>A0ABU8N195_9PSEU</name>
<accession>A0ABU8N195</accession>
<keyword evidence="2" id="KW-1185">Reference proteome</keyword>
<sequence length="143" mass="15352">MSVPVRWLQPFAALLAAQGFGTWQATGAYPGNAVWPIFLEAVPSKPGRLITVTGYGGISPPHDLEPRVQLRIRGDTDPRTSRGKAEDVFDYLHYLTGGVQLPGGPWLVCAPSVNGEVAPLGGPDENGRFTHITNHALTVSREP</sequence>
<dbReference type="Pfam" id="PF12691">
    <property type="entry name" value="Phage_tail_terminator_6"/>
    <property type="match status" value="1"/>
</dbReference>
<protein>
    <submittedName>
        <fullName evidence="1">Minor capsid protein</fullName>
    </submittedName>
</protein>
<gene>
    <name evidence="1" type="ORF">WCD41_06785</name>
</gene>
<evidence type="ECO:0000313" key="1">
    <source>
        <dbReference type="EMBL" id="MEJ2886152.1"/>
    </source>
</evidence>
<reference evidence="1 2" key="1">
    <citation type="submission" date="2024-03" db="EMBL/GenBank/DDBJ databases">
        <title>Actinomycetospora sp. OC33-EN06, a novel actinomycete isolated from wild orchid (Aerides multiflora).</title>
        <authorList>
            <person name="Suriyachadkun C."/>
        </authorList>
    </citation>
    <scope>NUCLEOTIDE SEQUENCE [LARGE SCALE GENOMIC DNA]</scope>
    <source>
        <strain evidence="1 2">OC33-EN06</strain>
    </source>
</reference>